<proteinExistence type="predicted"/>
<dbReference type="AlphaFoldDB" id="A0AA37VB02"/>
<keyword evidence="3" id="KW-1185">Reference proteome</keyword>
<dbReference type="Proteomes" id="UP001161325">
    <property type="component" value="Unassembled WGS sequence"/>
</dbReference>
<dbReference type="PIRSF" id="PIRSF010260">
    <property type="entry name" value="UCP010260"/>
    <property type="match status" value="1"/>
</dbReference>
<evidence type="ECO:0000259" key="1">
    <source>
        <dbReference type="Pfam" id="PF09348"/>
    </source>
</evidence>
<dbReference type="InterPro" id="IPR014457">
    <property type="entry name" value="UCP010260"/>
</dbReference>
<dbReference type="PANTHER" id="PTHR34202:SF1">
    <property type="entry name" value="UPF0548 PROTEIN"/>
    <property type="match status" value="1"/>
</dbReference>
<comment type="caution">
    <text evidence="2">The sequence shown here is derived from an EMBL/GenBank/DDBJ whole genome shotgun (WGS) entry which is preliminary data.</text>
</comment>
<organism evidence="2 3">
    <name type="scientific">Roseisolibacter agri</name>
    <dbReference type="NCBI Taxonomy" id="2014610"/>
    <lineage>
        <taxon>Bacteria</taxon>
        <taxon>Pseudomonadati</taxon>
        <taxon>Gemmatimonadota</taxon>
        <taxon>Gemmatimonadia</taxon>
        <taxon>Gemmatimonadales</taxon>
        <taxon>Gemmatimonadaceae</taxon>
        <taxon>Roseisolibacter</taxon>
    </lineage>
</organism>
<dbReference type="Pfam" id="PF09348">
    <property type="entry name" value="DUF1990"/>
    <property type="match status" value="1"/>
</dbReference>
<dbReference type="PANTHER" id="PTHR34202">
    <property type="entry name" value="UPF0548 PROTEIN"/>
    <property type="match status" value="1"/>
</dbReference>
<feature type="domain" description="DUF1990" evidence="1">
    <location>
        <begin position="25"/>
        <end position="185"/>
    </location>
</feature>
<dbReference type="InterPro" id="IPR018960">
    <property type="entry name" value="DUF1990"/>
</dbReference>
<sequence length="193" mass="21394">MFRLTRPDARAIAAFLAGQRDAAFTYDAVGATREGGAPAGYTVDHNRVRLGTGRATFERARDALHAWRMLRLGWASIQPADAPIAPGTTVAVVVRHYGFWSLNACRIVHAFDDEADGVRRAGFAYGTLPAHGAVGEERFTVEWHRADDAVWYDLYAFSRPRHLLARLGRPFARALQRRFARASKQAMVDAAAR</sequence>
<accession>A0AA37VB02</accession>
<gene>
    <name evidence="2" type="ORF">rosag_24610</name>
</gene>
<name>A0AA37VB02_9BACT</name>
<protein>
    <submittedName>
        <fullName evidence="2">DUF1990 domain-containing protein</fullName>
    </submittedName>
</protein>
<reference evidence="2" key="1">
    <citation type="submission" date="2022-08" db="EMBL/GenBank/DDBJ databases">
        <title>Draft genome sequencing of Roseisolibacter agri AW1220.</title>
        <authorList>
            <person name="Tobiishi Y."/>
            <person name="Tonouchi A."/>
        </authorList>
    </citation>
    <scope>NUCLEOTIDE SEQUENCE</scope>
    <source>
        <strain evidence="2">AW1220</strain>
    </source>
</reference>
<dbReference type="RefSeq" id="WP_284350412.1">
    <property type="nucleotide sequence ID" value="NZ_BRXS01000003.1"/>
</dbReference>
<evidence type="ECO:0000313" key="2">
    <source>
        <dbReference type="EMBL" id="GLC25948.1"/>
    </source>
</evidence>
<dbReference type="EMBL" id="BRXS01000003">
    <property type="protein sequence ID" value="GLC25948.1"/>
    <property type="molecule type" value="Genomic_DNA"/>
</dbReference>
<evidence type="ECO:0000313" key="3">
    <source>
        <dbReference type="Proteomes" id="UP001161325"/>
    </source>
</evidence>